<keyword evidence="4" id="KW-1185">Reference proteome</keyword>
<dbReference type="AlphaFoldDB" id="A0A9W6KEH5"/>
<dbReference type="InterPro" id="IPR002575">
    <property type="entry name" value="Aminoglycoside_PTrfase"/>
</dbReference>
<evidence type="ECO:0000313" key="4">
    <source>
        <dbReference type="Proteomes" id="UP001143328"/>
    </source>
</evidence>
<protein>
    <submittedName>
        <fullName evidence="3">Aminoglycoside phosphotransferase</fullName>
    </submittedName>
</protein>
<dbReference type="Gene3D" id="3.90.1200.10">
    <property type="match status" value="1"/>
</dbReference>
<proteinExistence type="inferred from homology"/>
<dbReference type="Proteomes" id="UP001143328">
    <property type="component" value="Unassembled WGS sequence"/>
</dbReference>
<reference evidence="3" key="1">
    <citation type="journal article" date="2014" name="Int. J. Syst. Evol. Microbiol.">
        <title>Complete genome sequence of Corynebacterium casei LMG S-19264T (=DSM 44701T), isolated from a smear-ripened cheese.</title>
        <authorList>
            <consortium name="US DOE Joint Genome Institute (JGI-PGF)"/>
            <person name="Walter F."/>
            <person name="Albersmeier A."/>
            <person name="Kalinowski J."/>
            <person name="Ruckert C."/>
        </authorList>
    </citation>
    <scope>NUCLEOTIDE SEQUENCE</scope>
    <source>
        <strain evidence="3">VKM B-2935</strain>
    </source>
</reference>
<dbReference type="PANTHER" id="PTHR21064:SF6">
    <property type="entry name" value="AMINOGLYCOSIDE PHOSPHOTRANSFERASE DOMAIN-CONTAINING PROTEIN"/>
    <property type="match status" value="1"/>
</dbReference>
<dbReference type="GO" id="GO:0004413">
    <property type="term" value="F:homoserine kinase activity"/>
    <property type="evidence" value="ECO:0007669"/>
    <property type="project" value="TreeGrafter"/>
</dbReference>
<name>A0A9W6KEH5_9PSED</name>
<dbReference type="GO" id="GO:0009088">
    <property type="term" value="P:threonine biosynthetic process"/>
    <property type="evidence" value="ECO:0007669"/>
    <property type="project" value="TreeGrafter"/>
</dbReference>
<dbReference type="RefSeq" id="WP_271198259.1">
    <property type="nucleotide sequence ID" value="NZ_BSFN01000031.1"/>
</dbReference>
<comment type="caution">
    <text evidence="3">The sequence shown here is derived from an EMBL/GenBank/DDBJ whole genome shotgun (WGS) entry which is preliminary data.</text>
</comment>
<gene>
    <name evidence="3" type="ORF">GCM10017655_50520</name>
</gene>
<dbReference type="InterPro" id="IPR011009">
    <property type="entry name" value="Kinase-like_dom_sf"/>
</dbReference>
<evidence type="ECO:0000313" key="3">
    <source>
        <dbReference type="EMBL" id="GLK91988.1"/>
    </source>
</evidence>
<dbReference type="SUPFAM" id="SSF56112">
    <property type="entry name" value="Protein kinase-like (PK-like)"/>
    <property type="match status" value="1"/>
</dbReference>
<dbReference type="InterPro" id="IPR050249">
    <property type="entry name" value="Pseudomonas-type_ThrB"/>
</dbReference>
<accession>A0A9W6KEH5</accession>
<organism evidence="3 4">
    <name type="scientific">Pseudomonas turukhanskensis</name>
    <dbReference type="NCBI Taxonomy" id="1806536"/>
    <lineage>
        <taxon>Bacteria</taxon>
        <taxon>Pseudomonadati</taxon>
        <taxon>Pseudomonadota</taxon>
        <taxon>Gammaproteobacteria</taxon>
        <taxon>Pseudomonadales</taxon>
        <taxon>Pseudomonadaceae</taxon>
        <taxon>Pseudomonas</taxon>
    </lineage>
</organism>
<evidence type="ECO:0000256" key="1">
    <source>
        <dbReference type="ARBA" id="ARBA00038240"/>
    </source>
</evidence>
<comment type="similarity">
    <text evidence="1">Belongs to the pseudomonas-type ThrB family.</text>
</comment>
<dbReference type="PANTHER" id="PTHR21064">
    <property type="entry name" value="AMINOGLYCOSIDE PHOSPHOTRANSFERASE DOMAIN-CONTAINING PROTEIN-RELATED"/>
    <property type="match status" value="1"/>
</dbReference>
<evidence type="ECO:0000259" key="2">
    <source>
        <dbReference type="Pfam" id="PF01636"/>
    </source>
</evidence>
<sequence>MLYESDFLQRLECGLRGALPAWGMPQEAALTLLAISENATYLVEDRATHKRLVLRVQRPNYHSVAEVESELAWIHALRDSGLVSAPAPIATLDGAAWRAFEDDGVLRTVTAFEWMPGKEPDMSTDLAGWYRVLGQINARLHQHSRQWAKPQGFVRKVWNFDTIIGEQAYWGDWREALGLSAEGRAVLERTHQLLREQTADYGMSAERFGLVHCDMRLANLLVENDHLSVIDFDDCGLSWFVYDFAACISFLEQDPRVPDFLAAWLDGYRSVSPLSAEDEAAIPMLIMLRRMQLTAWVASHAETPTAQSMGTDYTRGTVALAKRYLQEQAERAPV</sequence>
<reference evidence="3" key="2">
    <citation type="submission" date="2023-01" db="EMBL/GenBank/DDBJ databases">
        <authorList>
            <person name="Sun Q."/>
            <person name="Evtushenko L."/>
        </authorList>
    </citation>
    <scope>NUCLEOTIDE SEQUENCE</scope>
    <source>
        <strain evidence="3">VKM B-2935</strain>
    </source>
</reference>
<feature type="domain" description="Aminoglycoside phosphotransferase" evidence="2">
    <location>
        <begin position="37"/>
        <end position="273"/>
    </location>
</feature>
<dbReference type="Pfam" id="PF01636">
    <property type="entry name" value="APH"/>
    <property type="match status" value="1"/>
</dbReference>
<dbReference type="EMBL" id="BSFN01000031">
    <property type="protein sequence ID" value="GLK91988.1"/>
    <property type="molecule type" value="Genomic_DNA"/>
</dbReference>